<dbReference type="SUPFAM" id="SSF51695">
    <property type="entry name" value="PLC-like phosphodiesterases"/>
    <property type="match status" value="1"/>
</dbReference>
<dbReference type="Pfam" id="PF03009">
    <property type="entry name" value="GDPD"/>
    <property type="match status" value="1"/>
</dbReference>
<reference evidence="2 3" key="1">
    <citation type="submission" date="2019-03" db="EMBL/GenBank/DDBJ databases">
        <title>Complete Genome Sequence of Allofrancisella frigidaquae Strain SYSU 10HL1970 Isolated from Water-Cooling Systems in China.</title>
        <authorList>
            <person name="Ohrman C."/>
            <person name="Uneklint I."/>
            <person name="Sjodin A."/>
        </authorList>
    </citation>
    <scope>NUCLEOTIDE SEQUENCE [LARGE SCALE GENOMIC DNA]</scope>
    <source>
        <strain evidence="2 3">SYSU 10HL1970</strain>
    </source>
</reference>
<protein>
    <submittedName>
        <fullName evidence="2">Glycerophosphoryl diester phosphodiesterase</fullName>
    </submittedName>
</protein>
<dbReference type="RefSeq" id="WP_172106826.1">
    <property type="nucleotide sequence ID" value="NZ_CP038017.1"/>
</dbReference>
<dbReference type="InterPro" id="IPR030395">
    <property type="entry name" value="GP_PDE_dom"/>
</dbReference>
<name>A0A6M3HU45_9GAMM</name>
<dbReference type="EMBL" id="CP038017">
    <property type="protein sequence ID" value="QIV94735.1"/>
    <property type="molecule type" value="Genomic_DNA"/>
</dbReference>
<dbReference type="PANTHER" id="PTHR46211">
    <property type="entry name" value="GLYCEROPHOSPHORYL DIESTER PHOSPHODIESTERASE"/>
    <property type="match status" value="1"/>
</dbReference>
<dbReference type="AlphaFoldDB" id="A0A6M3HU45"/>
<dbReference type="Gene3D" id="3.20.20.190">
    <property type="entry name" value="Phosphatidylinositol (PI) phosphodiesterase"/>
    <property type="match status" value="1"/>
</dbReference>
<organism evidence="2 3">
    <name type="scientific">Allofrancisella frigidaquae</name>
    <dbReference type="NCBI Taxonomy" id="1085644"/>
    <lineage>
        <taxon>Bacteria</taxon>
        <taxon>Pseudomonadati</taxon>
        <taxon>Pseudomonadota</taxon>
        <taxon>Gammaproteobacteria</taxon>
        <taxon>Thiotrichales</taxon>
        <taxon>Francisellaceae</taxon>
        <taxon>Allofrancisella</taxon>
    </lineage>
</organism>
<gene>
    <name evidence="2" type="ORF">E3E15_04935</name>
</gene>
<dbReference type="Proteomes" id="UP000503320">
    <property type="component" value="Chromosome"/>
</dbReference>
<keyword evidence="3" id="KW-1185">Reference proteome</keyword>
<dbReference type="PANTHER" id="PTHR46211:SF1">
    <property type="entry name" value="GLYCEROPHOSPHODIESTER PHOSPHODIESTERASE, CYTOPLASMIC"/>
    <property type="match status" value="1"/>
</dbReference>
<dbReference type="PROSITE" id="PS51704">
    <property type="entry name" value="GP_PDE"/>
    <property type="match status" value="1"/>
</dbReference>
<feature type="domain" description="GP-PDE" evidence="1">
    <location>
        <begin position="4"/>
        <end position="250"/>
    </location>
</feature>
<accession>A0A6M3HU45</accession>
<dbReference type="GO" id="GO:0008081">
    <property type="term" value="F:phosphoric diester hydrolase activity"/>
    <property type="evidence" value="ECO:0007669"/>
    <property type="project" value="InterPro"/>
</dbReference>
<proteinExistence type="predicted"/>
<dbReference type="InterPro" id="IPR017946">
    <property type="entry name" value="PLC-like_Pdiesterase_TIM-brl"/>
</dbReference>
<dbReference type="KEGG" id="afri:E3E15_04935"/>
<evidence type="ECO:0000313" key="3">
    <source>
        <dbReference type="Proteomes" id="UP000503320"/>
    </source>
</evidence>
<evidence type="ECO:0000313" key="2">
    <source>
        <dbReference type="EMBL" id="QIV94735.1"/>
    </source>
</evidence>
<sequence>MKIDKFISHRGANTDFVENTIQAFEHAKNYGFKWFEIDVQMSKDGELFLFHDKTCQRLASLNSEVTEMTIDKLKDLEIVHPILDIKGSIPTFKEYLDWATKNDVYTNVEIKINKNCLEYEKTIVTKVLDVLNGYPEIQSKIFISSFSNSVMKFLEQDKKYQKGKLYYTTNWDEDFNYINTILYTHFQVNKYLALIINYDCLSQQRLEYLRKKFGNVFVYSACSDYEVETLLSWGADAIFVDKKEQLHLKSINIA</sequence>
<evidence type="ECO:0000259" key="1">
    <source>
        <dbReference type="PROSITE" id="PS51704"/>
    </source>
</evidence>
<dbReference type="GO" id="GO:0006629">
    <property type="term" value="P:lipid metabolic process"/>
    <property type="evidence" value="ECO:0007669"/>
    <property type="project" value="InterPro"/>
</dbReference>